<evidence type="ECO:0000313" key="2">
    <source>
        <dbReference type="Proteomes" id="UP001062846"/>
    </source>
</evidence>
<proteinExistence type="predicted"/>
<evidence type="ECO:0000313" key="1">
    <source>
        <dbReference type="EMBL" id="KAI8551885.1"/>
    </source>
</evidence>
<dbReference type="EMBL" id="CM046393">
    <property type="protein sequence ID" value="KAI8551885.1"/>
    <property type="molecule type" value="Genomic_DNA"/>
</dbReference>
<name>A0ACC0NF58_RHOML</name>
<accession>A0ACC0NF58</accession>
<comment type="caution">
    <text evidence="1">The sequence shown here is derived from an EMBL/GenBank/DDBJ whole genome shotgun (WGS) entry which is preliminary data.</text>
</comment>
<organism evidence="1 2">
    <name type="scientific">Rhododendron molle</name>
    <name type="common">Chinese azalea</name>
    <name type="synonym">Azalea mollis</name>
    <dbReference type="NCBI Taxonomy" id="49168"/>
    <lineage>
        <taxon>Eukaryota</taxon>
        <taxon>Viridiplantae</taxon>
        <taxon>Streptophyta</taxon>
        <taxon>Embryophyta</taxon>
        <taxon>Tracheophyta</taxon>
        <taxon>Spermatophyta</taxon>
        <taxon>Magnoliopsida</taxon>
        <taxon>eudicotyledons</taxon>
        <taxon>Gunneridae</taxon>
        <taxon>Pentapetalae</taxon>
        <taxon>asterids</taxon>
        <taxon>Ericales</taxon>
        <taxon>Ericaceae</taxon>
        <taxon>Ericoideae</taxon>
        <taxon>Rhodoreae</taxon>
        <taxon>Rhododendron</taxon>
    </lineage>
</organism>
<reference evidence="1" key="1">
    <citation type="submission" date="2022-02" db="EMBL/GenBank/DDBJ databases">
        <title>Plant Genome Project.</title>
        <authorList>
            <person name="Zhang R.-G."/>
        </authorList>
    </citation>
    <scope>NUCLEOTIDE SEQUENCE</scope>
    <source>
        <strain evidence="1">AT1</strain>
    </source>
</reference>
<protein>
    <submittedName>
        <fullName evidence="1">Uncharacterized protein</fullName>
    </submittedName>
</protein>
<dbReference type="Proteomes" id="UP001062846">
    <property type="component" value="Chromosome 6"/>
</dbReference>
<sequence>MPKDGKIYVKPQSLAQKKVTGYDKVKEETMDRNNEILNALGLKSIPYPFCSSQPTREGKNNVDGDESDEDFHLPENVEGLHFSSDDDEVHGSQKKKGQPSRAAAKNEAQMQPSTAMAATLQPSPSQLPQLPVIDQMQPSTATNQPQPPPIVTQKVPRRPVGAMTGTSQPSPTTSQMLPSQFVDQSQPPKAVNQLHAPPSVTTELPCNPAEAMAATPQPSPTTGQIPPSKFVDQTQPPTAANQPQGPPSLTTKLPRNPAGAMAGTAQPSPIVSQVQPPPITDQMQTPPPVVSTGVLQSQLGILARKSNLAPLTYTDWRAPQINPYKERIWDEVKANTNVPDVYKHNCLMSVGKKWKDWKDYLKRNYYDIYETDAERVANCPDRVDPNQWRILVAFWGGQLATLAAAKGGVEPDRLEVFQKTHTKKDGKPVDEASKIAIARIDERISQVPVSLQSPTYREKEFTDVLGQDTRGRVRTFGLGPCPSQVWGTRFTRSQELHDRDQLRAELRKEVLAEVDDRLSRLERKCARFEAHAKDIGYPLPPSPEDDSPISPSRKGQNGSGQSCNEEHVLDANRPQQQIGDDRSRPLRAWTDEELMYEMELS</sequence>
<gene>
    <name evidence="1" type="ORF">RHMOL_Rhmol06G0221700</name>
</gene>
<keyword evidence="2" id="KW-1185">Reference proteome</keyword>